<feature type="transmembrane region" description="Helical" evidence="2">
    <location>
        <begin position="35"/>
        <end position="56"/>
    </location>
</feature>
<sequence>MTAIRDRQSDPDADDDFTVPWDELPVVGTRRGLPWWGAVLLGFGLAALGAVASLQITDNLELIFQGAYFVGAVGAVAAVQRRSLFGPMVQPPLILAVTVPAALLFSGTPTGDDKFSTALAIATPLINGFPTMAITTGAALALGFYRVFRERDPDPPMKPVKSGKSAASGKSGKSAASKEPRPAEAARPPAKARPRPADDDAPAPRRPARPATGATRDPARSSRETPPRRPASGGASSTGTGAVRRRPADDPPRRREPLDREPRKRTPPPTDGKPARRTPPPPRTDTPRDRTGRPPSRRTPPQRPRPWDEDRD</sequence>
<feature type="transmembrane region" description="Helical" evidence="2">
    <location>
        <begin position="91"/>
        <end position="108"/>
    </location>
</feature>
<keyword evidence="2" id="KW-1133">Transmembrane helix</keyword>
<feature type="compositionally biased region" description="Pro residues" evidence="1">
    <location>
        <begin position="267"/>
        <end position="284"/>
    </location>
</feature>
<evidence type="ECO:0000256" key="2">
    <source>
        <dbReference type="SAM" id="Phobius"/>
    </source>
</evidence>
<reference evidence="4 5" key="1">
    <citation type="submission" date="2021-03" db="EMBL/GenBank/DDBJ databases">
        <title>Sequencing the genomes of 1000 actinobacteria strains.</title>
        <authorList>
            <person name="Klenk H.-P."/>
        </authorList>
    </citation>
    <scope>NUCLEOTIDE SEQUENCE [LARGE SCALE GENOMIC DNA]</scope>
    <source>
        <strain evidence="4 5">DSM 45510</strain>
    </source>
</reference>
<evidence type="ECO:0000259" key="3">
    <source>
        <dbReference type="Pfam" id="PF20177"/>
    </source>
</evidence>
<feature type="compositionally biased region" description="Basic and acidic residues" evidence="1">
    <location>
        <begin position="246"/>
        <end position="264"/>
    </location>
</feature>
<keyword evidence="2" id="KW-0472">Membrane</keyword>
<accession>A0ABS4PH76</accession>
<evidence type="ECO:0000256" key="1">
    <source>
        <dbReference type="SAM" id="MobiDB-lite"/>
    </source>
</evidence>
<dbReference type="RefSeq" id="WP_308158619.1">
    <property type="nucleotide sequence ID" value="NZ_JAGGMS010000001.1"/>
</dbReference>
<evidence type="ECO:0000313" key="4">
    <source>
        <dbReference type="EMBL" id="MBP2178735.1"/>
    </source>
</evidence>
<feature type="compositionally biased region" description="Low complexity" evidence="1">
    <location>
        <begin position="162"/>
        <end position="175"/>
    </location>
</feature>
<feature type="compositionally biased region" description="Low complexity" evidence="1">
    <location>
        <begin position="231"/>
        <end position="242"/>
    </location>
</feature>
<feature type="transmembrane region" description="Helical" evidence="2">
    <location>
        <begin position="62"/>
        <end position="79"/>
    </location>
</feature>
<feature type="domain" description="DUF6542" evidence="3">
    <location>
        <begin position="32"/>
        <end position="151"/>
    </location>
</feature>
<feature type="compositionally biased region" description="Basic and acidic residues" evidence="1">
    <location>
        <begin position="217"/>
        <end position="227"/>
    </location>
</feature>
<feature type="region of interest" description="Disordered" evidence="1">
    <location>
        <begin position="151"/>
        <end position="312"/>
    </location>
</feature>
<dbReference type="Proteomes" id="UP000741013">
    <property type="component" value="Unassembled WGS sequence"/>
</dbReference>
<evidence type="ECO:0000313" key="5">
    <source>
        <dbReference type="Proteomes" id="UP000741013"/>
    </source>
</evidence>
<proteinExistence type="predicted"/>
<name>A0ABS4PH76_9PSEU</name>
<comment type="caution">
    <text evidence="4">The sequence shown here is derived from an EMBL/GenBank/DDBJ whole genome shotgun (WGS) entry which is preliminary data.</text>
</comment>
<organism evidence="4 5">
    <name type="scientific">Amycolatopsis magusensis</name>
    <dbReference type="NCBI Taxonomy" id="882444"/>
    <lineage>
        <taxon>Bacteria</taxon>
        <taxon>Bacillati</taxon>
        <taxon>Actinomycetota</taxon>
        <taxon>Actinomycetes</taxon>
        <taxon>Pseudonocardiales</taxon>
        <taxon>Pseudonocardiaceae</taxon>
        <taxon>Amycolatopsis</taxon>
    </lineage>
</organism>
<keyword evidence="5" id="KW-1185">Reference proteome</keyword>
<dbReference type="Pfam" id="PF20177">
    <property type="entry name" value="DUF6542"/>
    <property type="match status" value="1"/>
</dbReference>
<keyword evidence="2" id="KW-0812">Transmembrane</keyword>
<dbReference type="InterPro" id="IPR046672">
    <property type="entry name" value="DUF6542"/>
</dbReference>
<feature type="transmembrane region" description="Helical" evidence="2">
    <location>
        <begin position="128"/>
        <end position="148"/>
    </location>
</feature>
<protein>
    <recommendedName>
        <fullName evidence="3">DUF6542 domain-containing protein</fullName>
    </recommendedName>
</protein>
<gene>
    <name evidence="4" type="ORF">JOM49_000261</name>
</gene>
<dbReference type="EMBL" id="JAGGMS010000001">
    <property type="protein sequence ID" value="MBP2178735.1"/>
    <property type="molecule type" value="Genomic_DNA"/>
</dbReference>